<dbReference type="GO" id="GO:0046872">
    <property type="term" value="F:metal ion binding"/>
    <property type="evidence" value="ECO:0007669"/>
    <property type="project" value="UniProtKB-KW"/>
</dbReference>
<keyword evidence="1 6" id="KW-0645">Protease</keyword>
<dbReference type="GO" id="GO:0004222">
    <property type="term" value="F:metalloendopeptidase activity"/>
    <property type="evidence" value="ECO:0000318"/>
    <property type="project" value="GO_Central"/>
</dbReference>
<evidence type="ECO:0000256" key="1">
    <source>
        <dbReference type="ARBA" id="ARBA00022670"/>
    </source>
</evidence>
<feature type="domain" description="Peptidase M48" evidence="7">
    <location>
        <begin position="62"/>
        <end position="135"/>
    </location>
</feature>
<dbReference type="PANTHER" id="PTHR22726:SF1">
    <property type="entry name" value="METALLOENDOPEPTIDASE OMA1, MITOCHONDRIAL"/>
    <property type="match status" value="1"/>
</dbReference>
<gene>
    <name evidence="9" type="primary">LOC104584325</name>
    <name evidence="8" type="ORF">BRADI_3g59984v3</name>
</gene>
<dbReference type="GO" id="GO:0051603">
    <property type="term" value="P:proteolysis involved in protein catabolic process"/>
    <property type="evidence" value="ECO:0000318"/>
    <property type="project" value="GO_Central"/>
</dbReference>
<keyword evidence="10" id="KW-1185">Reference proteome</keyword>
<dbReference type="InterPro" id="IPR051156">
    <property type="entry name" value="Mito/Outer_Membr_Metalloprot"/>
</dbReference>
<keyword evidence="3 6" id="KW-0378">Hydrolase</keyword>
<sequence length="162" mass="18342">MKKAKEEQGKLILPESHPDSVRVNRLTMEIVCTAHRGFADNDSNLDAATYQGEKKQRTEHLDGLEWEVILVQDESVNACCLPGGRIMVYTGFLDHFNTDAELATMLAHQVGHVIARHTLETLTNLLYIFIVMLDFPILFGDSKSKREAVESVMELRLRLPFS</sequence>
<keyword evidence="4 6" id="KW-0862">Zinc</keyword>
<dbReference type="KEGG" id="bdi:104584325"/>
<protein>
    <recommendedName>
        <fullName evidence="7">Peptidase M48 domain-containing protein</fullName>
    </recommendedName>
</protein>
<evidence type="ECO:0000256" key="5">
    <source>
        <dbReference type="ARBA" id="ARBA00023049"/>
    </source>
</evidence>
<dbReference type="InterPro" id="IPR001915">
    <property type="entry name" value="Peptidase_M48"/>
</dbReference>
<dbReference type="STRING" id="15368.A0A0Q3FVA5"/>
<dbReference type="RefSeq" id="XP_014756081.1">
    <property type="nucleotide sequence ID" value="XM_014900595.1"/>
</dbReference>
<evidence type="ECO:0000256" key="6">
    <source>
        <dbReference type="RuleBase" id="RU003983"/>
    </source>
</evidence>
<dbReference type="Gramene" id="KQK02037">
    <property type="protein sequence ID" value="KQK02037"/>
    <property type="gene ID" value="BRADI_3g59984v3"/>
</dbReference>
<organism evidence="8">
    <name type="scientific">Brachypodium distachyon</name>
    <name type="common">Purple false brome</name>
    <name type="synonym">Trachynia distachya</name>
    <dbReference type="NCBI Taxonomy" id="15368"/>
    <lineage>
        <taxon>Eukaryota</taxon>
        <taxon>Viridiplantae</taxon>
        <taxon>Streptophyta</taxon>
        <taxon>Embryophyta</taxon>
        <taxon>Tracheophyta</taxon>
        <taxon>Spermatophyta</taxon>
        <taxon>Magnoliopsida</taxon>
        <taxon>Liliopsida</taxon>
        <taxon>Poales</taxon>
        <taxon>Poaceae</taxon>
        <taxon>BOP clade</taxon>
        <taxon>Pooideae</taxon>
        <taxon>Stipodae</taxon>
        <taxon>Brachypodieae</taxon>
        <taxon>Brachypodium</taxon>
    </lineage>
</organism>
<reference evidence="8 9" key="1">
    <citation type="journal article" date="2010" name="Nature">
        <title>Genome sequencing and analysis of the model grass Brachypodium distachyon.</title>
        <authorList>
            <consortium name="International Brachypodium Initiative"/>
        </authorList>
    </citation>
    <scope>NUCLEOTIDE SEQUENCE [LARGE SCALE GENOMIC DNA]</scope>
    <source>
        <strain evidence="8 9">Bd21</strain>
    </source>
</reference>
<dbReference type="AlphaFoldDB" id="A0A0Q3FVA5"/>
<dbReference type="EnsemblPlants" id="KQK02037">
    <property type="protein sequence ID" value="KQK02037"/>
    <property type="gene ID" value="BRADI_3g59984v3"/>
</dbReference>
<keyword evidence="2" id="KW-0479">Metal-binding</keyword>
<reference evidence="9" key="3">
    <citation type="submission" date="2018-08" db="UniProtKB">
        <authorList>
            <consortium name="EnsemblPlants"/>
        </authorList>
    </citation>
    <scope>IDENTIFICATION</scope>
    <source>
        <strain evidence="9">cv. Bd21</strain>
    </source>
</reference>
<evidence type="ECO:0000313" key="10">
    <source>
        <dbReference type="Proteomes" id="UP000008810"/>
    </source>
</evidence>
<proteinExistence type="inferred from homology"/>
<dbReference type="Proteomes" id="UP000008810">
    <property type="component" value="Chromosome 3"/>
</dbReference>
<evidence type="ECO:0000256" key="2">
    <source>
        <dbReference type="ARBA" id="ARBA00022723"/>
    </source>
</evidence>
<evidence type="ECO:0000256" key="4">
    <source>
        <dbReference type="ARBA" id="ARBA00022833"/>
    </source>
</evidence>
<accession>A0A0Q3FVA5</accession>
<evidence type="ECO:0000259" key="7">
    <source>
        <dbReference type="Pfam" id="PF01435"/>
    </source>
</evidence>
<dbReference type="OrthoDB" id="608258at2759"/>
<evidence type="ECO:0000256" key="3">
    <source>
        <dbReference type="ARBA" id="ARBA00022801"/>
    </source>
</evidence>
<dbReference type="EMBL" id="CM000882">
    <property type="protein sequence ID" value="KQK02037.1"/>
    <property type="molecule type" value="Genomic_DNA"/>
</dbReference>
<dbReference type="Gene3D" id="3.30.2010.10">
    <property type="entry name" value="Metalloproteases ('zincins'), catalytic domain"/>
    <property type="match status" value="1"/>
</dbReference>
<name>A0A0Q3FVA5_BRADI</name>
<dbReference type="GeneID" id="104584325"/>
<evidence type="ECO:0000313" key="8">
    <source>
        <dbReference type="EMBL" id="KQK02037.1"/>
    </source>
</evidence>
<keyword evidence="5 6" id="KW-0482">Metalloprotease</keyword>
<dbReference type="PANTHER" id="PTHR22726">
    <property type="entry name" value="METALLOENDOPEPTIDASE OMA1"/>
    <property type="match status" value="1"/>
</dbReference>
<comment type="similarity">
    <text evidence="6">Belongs to the peptidase M48 family.</text>
</comment>
<reference evidence="8" key="2">
    <citation type="submission" date="2017-06" db="EMBL/GenBank/DDBJ databases">
        <title>WGS assembly of Brachypodium distachyon.</title>
        <authorList>
            <consortium name="The International Brachypodium Initiative"/>
            <person name="Lucas S."/>
            <person name="Harmon-Smith M."/>
            <person name="Lail K."/>
            <person name="Tice H."/>
            <person name="Grimwood J."/>
            <person name="Bruce D."/>
            <person name="Barry K."/>
            <person name="Shu S."/>
            <person name="Lindquist E."/>
            <person name="Wang M."/>
            <person name="Pitluck S."/>
            <person name="Vogel J.P."/>
            <person name="Garvin D.F."/>
            <person name="Mockler T.C."/>
            <person name="Schmutz J."/>
            <person name="Rokhsar D."/>
            <person name="Bevan M.W."/>
        </authorList>
    </citation>
    <scope>NUCLEOTIDE SEQUENCE</scope>
    <source>
        <strain evidence="8">Bd21</strain>
    </source>
</reference>
<comment type="cofactor">
    <cofactor evidence="6">
        <name>Zn(2+)</name>
        <dbReference type="ChEBI" id="CHEBI:29105"/>
    </cofactor>
    <text evidence="6">Binds 1 zinc ion per subunit.</text>
</comment>
<dbReference type="GO" id="GO:0016020">
    <property type="term" value="C:membrane"/>
    <property type="evidence" value="ECO:0000318"/>
    <property type="project" value="GO_Central"/>
</dbReference>
<evidence type="ECO:0000313" key="9">
    <source>
        <dbReference type="EnsemblPlants" id="KQK02037"/>
    </source>
</evidence>
<dbReference type="Pfam" id="PF01435">
    <property type="entry name" value="Peptidase_M48"/>
    <property type="match status" value="1"/>
</dbReference>